<reference evidence="1 2" key="1">
    <citation type="journal article" date="2011" name="Stand. Genomic Sci.">
        <title>Complete genome sequence of the filamentous gliding predatory bacterium Herpetosiphon aurantiacus type strain (114-95(T)).</title>
        <authorList>
            <person name="Kiss H."/>
            <person name="Nett M."/>
            <person name="Domin N."/>
            <person name="Martin K."/>
            <person name="Maresca J.A."/>
            <person name="Copeland A."/>
            <person name="Lapidus A."/>
            <person name="Lucas S."/>
            <person name="Berry K.W."/>
            <person name="Glavina Del Rio T."/>
            <person name="Dalin E."/>
            <person name="Tice H."/>
            <person name="Pitluck S."/>
            <person name="Richardson P."/>
            <person name="Bruce D."/>
            <person name="Goodwin L."/>
            <person name="Han C."/>
            <person name="Detter J.C."/>
            <person name="Schmutz J."/>
            <person name="Brettin T."/>
            <person name="Land M."/>
            <person name="Hauser L."/>
            <person name="Kyrpides N.C."/>
            <person name="Ivanova N."/>
            <person name="Goker M."/>
            <person name="Woyke T."/>
            <person name="Klenk H.P."/>
            <person name="Bryant D.A."/>
        </authorList>
    </citation>
    <scope>NUCLEOTIDE SEQUENCE [LARGE SCALE GENOMIC DNA]</scope>
    <source>
        <strain evidence="2">ATCC 23779 / DSM 785 / 114-95</strain>
    </source>
</reference>
<dbReference type="KEGG" id="hau:Haur_2012"/>
<dbReference type="InParanoid" id="A9AVG4"/>
<dbReference type="BioCyc" id="HAUR316274:GHYA-2041-MONOMER"/>
<evidence type="ECO:0000313" key="1">
    <source>
        <dbReference type="EMBL" id="ABX04655.1"/>
    </source>
</evidence>
<dbReference type="SUPFAM" id="SSF89562">
    <property type="entry name" value="RraA-like"/>
    <property type="match status" value="1"/>
</dbReference>
<dbReference type="Pfam" id="PF03737">
    <property type="entry name" value="RraA-like"/>
    <property type="match status" value="1"/>
</dbReference>
<gene>
    <name evidence="1" type="ordered locus">Haur_2012</name>
</gene>
<name>A9AVG4_HERA2</name>
<protein>
    <submittedName>
        <fullName evidence="1">Uncharacterized protein</fullName>
    </submittedName>
</protein>
<evidence type="ECO:0000313" key="2">
    <source>
        <dbReference type="Proteomes" id="UP000000787"/>
    </source>
</evidence>
<organism evidence="1 2">
    <name type="scientific">Herpetosiphon aurantiacus (strain ATCC 23779 / DSM 785 / 114-95)</name>
    <dbReference type="NCBI Taxonomy" id="316274"/>
    <lineage>
        <taxon>Bacteria</taxon>
        <taxon>Bacillati</taxon>
        <taxon>Chloroflexota</taxon>
        <taxon>Chloroflexia</taxon>
        <taxon>Herpetosiphonales</taxon>
        <taxon>Herpetosiphonaceae</taxon>
        <taxon>Herpetosiphon</taxon>
    </lineage>
</organism>
<accession>A9AVG4</accession>
<dbReference type="eggNOG" id="COG0684">
    <property type="taxonomic scope" value="Bacteria"/>
</dbReference>
<dbReference type="HOGENOM" id="CLU_2493647_0_0_0"/>
<dbReference type="AlphaFoldDB" id="A9AVG4"/>
<dbReference type="Gene3D" id="3.50.30.40">
    <property type="entry name" value="Ribonuclease E inhibitor RraA/RraA-like"/>
    <property type="match status" value="1"/>
</dbReference>
<dbReference type="Proteomes" id="UP000000787">
    <property type="component" value="Chromosome"/>
</dbReference>
<keyword evidence="2" id="KW-1185">Reference proteome</keyword>
<dbReference type="EMBL" id="CP000875">
    <property type="protein sequence ID" value="ABX04655.1"/>
    <property type="molecule type" value="Genomic_DNA"/>
</dbReference>
<dbReference type="InterPro" id="IPR005493">
    <property type="entry name" value="RraA/RraA-like"/>
</dbReference>
<dbReference type="InterPro" id="IPR036704">
    <property type="entry name" value="RraA/RraA-like_sf"/>
</dbReference>
<proteinExistence type="predicted"/>
<sequence length="86" mass="9681">MLQVADLLPALPSLTQLQAAYYTQADALSRSQVMDLVWQEMPRVAGPAFTVQWMPSDNCMLHAAIYRAEPGSIKEHHQWSINALQE</sequence>